<organism evidence="2 3">
    <name type="scientific">Fusarium austroafricanum</name>
    <dbReference type="NCBI Taxonomy" id="2364996"/>
    <lineage>
        <taxon>Eukaryota</taxon>
        <taxon>Fungi</taxon>
        <taxon>Dikarya</taxon>
        <taxon>Ascomycota</taxon>
        <taxon>Pezizomycotina</taxon>
        <taxon>Sordariomycetes</taxon>
        <taxon>Hypocreomycetidae</taxon>
        <taxon>Hypocreales</taxon>
        <taxon>Nectriaceae</taxon>
        <taxon>Fusarium</taxon>
        <taxon>Fusarium concolor species complex</taxon>
    </lineage>
</organism>
<sequence>MHLKTLTFLFAAHTAIASHVQWVGVNLFRLANDVNILGSAYNTFLSLSCEPKYNSYPYISTEKEYKPWHDKCFNLFRIAMAWQHVQTSLGDS</sequence>
<keyword evidence="1" id="KW-0732">Signal</keyword>
<gene>
    <name evidence="2" type="ORF">F53441_11587</name>
</gene>
<evidence type="ECO:0000256" key="1">
    <source>
        <dbReference type="SAM" id="SignalP"/>
    </source>
</evidence>
<name>A0A8H4K538_9HYPO</name>
<dbReference type="Proteomes" id="UP000605986">
    <property type="component" value="Unassembled WGS sequence"/>
</dbReference>
<dbReference type="AlphaFoldDB" id="A0A8H4K538"/>
<feature type="chain" id="PRO_5034233555" evidence="1">
    <location>
        <begin position="18"/>
        <end position="92"/>
    </location>
</feature>
<proteinExistence type="predicted"/>
<evidence type="ECO:0000313" key="2">
    <source>
        <dbReference type="EMBL" id="KAF4442943.1"/>
    </source>
</evidence>
<keyword evidence="3" id="KW-1185">Reference proteome</keyword>
<protein>
    <submittedName>
        <fullName evidence="2">Endoglucanase EG-II</fullName>
    </submittedName>
</protein>
<accession>A0A8H4K538</accession>
<comment type="caution">
    <text evidence="2">The sequence shown here is derived from an EMBL/GenBank/DDBJ whole genome shotgun (WGS) entry which is preliminary data.</text>
</comment>
<reference evidence="2" key="1">
    <citation type="submission" date="2020-01" db="EMBL/GenBank/DDBJ databases">
        <title>Identification and distribution of gene clusters putatively required for synthesis of sphingolipid metabolism inhibitors in phylogenetically diverse species of the filamentous fungus Fusarium.</title>
        <authorList>
            <person name="Kim H.-S."/>
            <person name="Busman M."/>
            <person name="Brown D.W."/>
            <person name="Divon H."/>
            <person name="Uhlig S."/>
            <person name="Proctor R.H."/>
        </authorList>
    </citation>
    <scope>NUCLEOTIDE SEQUENCE</scope>
    <source>
        <strain evidence="2">NRRL 53441</strain>
    </source>
</reference>
<evidence type="ECO:0000313" key="3">
    <source>
        <dbReference type="Proteomes" id="UP000605986"/>
    </source>
</evidence>
<feature type="signal peptide" evidence="1">
    <location>
        <begin position="1"/>
        <end position="17"/>
    </location>
</feature>
<dbReference type="OrthoDB" id="5823761at2759"/>
<dbReference type="EMBL" id="JAADJG010000584">
    <property type="protein sequence ID" value="KAF4442943.1"/>
    <property type="molecule type" value="Genomic_DNA"/>
</dbReference>